<evidence type="ECO:0000313" key="2">
    <source>
        <dbReference type="Proteomes" id="UP000222163"/>
    </source>
</evidence>
<dbReference type="Proteomes" id="UP000222163">
    <property type="component" value="Unassembled WGS sequence"/>
</dbReference>
<sequence>FPDVPANRYAEMAPHVREICARYGVQYNTGSMVKQFSQVIWRIVRHSFPSTPAKLQPSLQAE</sequence>
<feature type="non-terminal residue" evidence="1">
    <location>
        <position position="1"/>
    </location>
</feature>
<organism evidence="1 2">
    <name type="scientific">Tenacibaculum discolor</name>
    <dbReference type="NCBI Taxonomy" id="361581"/>
    <lineage>
        <taxon>Bacteria</taxon>
        <taxon>Pseudomonadati</taxon>
        <taxon>Bacteroidota</taxon>
        <taxon>Flavobacteriia</taxon>
        <taxon>Flavobacteriales</taxon>
        <taxon>Flavobacteriaceae</taxon>
        <taxon>Tenacibaculum</taxon>
    </lineage>
</organism>
<reference evidence="1 2" key="1">
    <citation type="journal article" date="2016" name="Nat. Commun.">
        <title>Microbial interactions lead to rapid micro-scale successions on model marine particles.</title>
        <authorList>
            <person name="Datta M.S."/>
            <person name="Sliwerska E."/>
            <person name="Gore J."/>
            <person name="Polz M.F."/>
            <person name="Cordero O.X."/>
        </authorList>
    </citation>
    <scope>NUCLEOTIDE SEQUENCE [LARGE SCALE GENOMIC DNA]</scope>
    <source>
        <strain evidence="1 2">4G03</strain>
    </source>
</reference>
<dbReference type="EMBL" id="PDUU01001025">
    <property type="protein sequence ID" value="PHN95814.1"/>
    <property type="molecule type" value="Genomic_DNA"/>
</dbReference>
<comment type="caution">
    <text evidence="1">The sequence shown here is derived from an EMBL/GenBank/DDBJ whole genome shotgun (WGS) entry which is preliminary data.</text>
</comment>
<gene>
    <name evidence="1" type="ORF">CSC81_18475</name>
</gene>
<accession>A0A2G1BPD1</accession>
<name>A0A2G1BPD1_9FLAO</name>
<dbReference type="AlphaFoldDB" id="A0A2G1BPD1"/>
<evidence type="ECO:0000313" key="1">
    <source>
        <dbReference type="EMBL" id="PHN95814.1"/>
    </source>
</evidence>
<proteinExistence type="predicted"/>
<protein>
    <submittedName>
        <fullName evidence="1">Acyl-CoA desaturase</fullName>
    </submittedName>
</protein>